<sequence>MPDDAIAGNARRRILSGRYRDGENSMTTENNAAWQRKPGEPLAIGSAEVPAIGAGEILVRNEAVGINPLDYLLQDMAMLPWLDYPAIVGSDVAGTVVAVGEGVDRFAVGDRVLGQAVGTTVNQPAQGAFQQHTVVLAHMAAPIPDDLHATKAAVLPLGIGTAAVGLYQADQLGLRHPTLEPQASGEVVLIWGASSSVGCNAVQLATASGYEVIATASPRNADLVRRLGATRVIDHRAADAVEQVVAALAGKTLAGAFHATGNLASTFAVVSRADGRRFVTATLPPQIEVPEGVEVNAIFCTSLRDNEVGPMIYRDFLPSALASGRYVAAPEPRIVGRELEAFQPAIEAQRDGISGYKLVVDLA</sequence>
<dbReference type="InterPro" id="IPR013154">
    <property type="entry name" value="ADH-like_N"/>
</dbReference>
<proteinExistence type="predicted"/>
<dbReference type="Pfam" id="PF08240">
    <property type="entry name" value="ADH_N"/>
    <property type="match status" value="1"/>
</dbReference>
<gene>
    <name evidence="2" type="ordered locus">GbCGDNIH1_1047</name>
</gene>
<dbReference type="SUPFAM" id="SSF51735">
    <property type="entry name" value="NAD(P)-binding Rossmann-fold domains"/>
    <property type="match status" value="1"/>
</dbReference>
<dbReference type="EMBL" id="CP000394">
    <property type="protein sequence ID" value="ABI61945.1"/>
    <property type="molecule type" value="Genomic_DNA"/>
</dbReference>
<evidence type="ECO:0000313" key="3">
    <source>
        <dbReference type="Proteomes" id="UP000001963"/>
    </source>
</evidence>
<dbReference type="Pfam" id="PF00107">
    <property type="entry name" value="ADH_zinc_N"/>
    <property type="match status" value="1"/>
</dbReference>
<dbReference type="SUPFAM" id="SSF50129">
    <property type="entry name" value="GroES-like"/>
    <property type="match status" value="1"/>
</dbReference>
<evidence type="ECO:0000259" key="1">
    <source>
        <dbReference type="SMART" id="SM00829"/>
    </source>
</evidence>
<dbReference type="AlphaFoldDB" id="Q0BTA7"/>
<dbReference type="Gene3D" id="3.90.180.10">
    <property type="entry name" value="Medium-chain alcohol dehydrogenases, catalytic domain"/>
    <property type="match status" value="1"/>
</dbReference>
<accession>Q0BTA7</accession>
<organism evidence="2 3">
    <name type="scientific">Granulibacter bethesdensis (strain ATCC BAA-1260 / CGDNIH1)</name>
    <dbReference type="NCBI Taxonomy" id="391165"/>
    <lineage>
        <taxon>Bacteria</taxon>
        <taxon>Pseudomonadati</taxon>
        <taxon>Pseudomonadota</taxon>
        <taxon>Alphaproteobacteria</taxon>
        <taxon>Acetobacterales</taxon>
        <taxon>Acetobacteraceae</taxon>
        <taxon>Granulibacter</taxon>
    </lineage>
</organism>
<dbReference type="eggNOG" id="COG0604">
    <property type="taxonomic scope" value="Bacteria"/>
</dbReference>
<dbReference type="InterPro" id="IPR013149">
    <property type="entry name" value="ADH-like_C"/>
</dbReference>
<dbReference type="PANTHER" id="PTHR45348:SF2">
    <property type="entry name" value="ZINC-TYPE ALCOHOL DEHYDROGENASE-LIKE PROTEIN C2E1P3.01"/>
    <property type="match status" value="1"/>
</dbReference>
<dbReference type="KEGG" id="gbe:GbCGDNIH1_1047"/>
<feature type="domain" description="Enoyl reductase (ER)" evidence="1">
    <location>
        <begin position="39"/>
        <end position="360"/>
    </location>
</feature>
<dbReference type="InterPro" id="IPR047122">
    <property type="entry name" value="Trans-enoyl_RdTase-like"/>
</dbReference>
<dbReference type="GO" id="GO:0016651">
    <property type="term" value="F:oxidoreductase activity, acting on NAD(P)H"/>
    <property type="evidence" value="ECO:0007669"/>
    <property type="project" value="InterPro"/>
</dbReference>
<evidence type="ECO:0000313" key="2">
    <source>
        <dbReference type="EMBL" id="ABI61945.1"/>
    </source>
</evidence>
<dbReference type="SMART" id="SM00829">
    <property type="entry name" value="PKS_ER"/>
    <property type="match status" value="1"/>
</dbReference>
<dbReference type="Gene3D" id="3.40.50.720">
    <property type="entry name" value="NAD(P)-binding Rossmann-like Domain"/>
    <property type="match status" value="1"/>
</dbReference>
<protein>
    <submittedName>
        <fullName evidence="2">Oxidoreductase</fullName>
        <ecNumber evidence="2">1.-.-.-</ecNumber>
    </submittedName>
</protein>
<dbReference type="CDD" id="cd08249">
    <property type="entry name" value="enoyl_reductase_like"/>
    <property type="match status" value="1"/>
</dbReference>
<dbReference type="PANTHER" id="PTHR45348">
    <property type="entry name" value="HYPOTHETICAL OXIDOREDUCTASE (EUROFUNG)"/>
    <property type="match status" value="1"/>
</dbReference>
<keyword evidence="3" id="KW-1185">Reference proteome</keyword>
<name>Q0BTA7_GRABC</name>
<dbReference type="InterPro" id="IPR020843">
    <property type="entry name" value="ER"/>
</dbReference>
<keyword evidence="2" id="KW-0560">Oxidoreductase</keyword>
<dbReference type="InterPro" id="IPR036291">
    <property type="entry name" value="NAD(P)-bd_dom_sf"/>
</dbReference>
<dbReference type="EC" id="1.-.-.-" evidence="2"/>
<dbReference type="Proteomes" id="UP000001963">
    <property type="component" value="Chromosome"/>
</dbReference>
<reference evidence="2 3" key="1">
    <citation type="journal article" date="2007" name="J. Bacteriol.">
        <title>Genome sequence analysis of the emerging human pathogenic acetic acid bacterium Granulibacter bethesdensis.</title>
        <authorList>
            <person name="Greenberg D.E."/>
            <person name="Porcella S.F."/>
            <person name="Zelazny A.M."/>
            <person name="Virtaneva K."/>
            <person name="Sturdevant D.E."/>
            <person name="Kupko J.J.III."/>
            <person name="Barbian K.D."/>
            <person name="Babar A."/>
            <person name="Dorward D.W."/>
            <person name="Holland S.M."/>
        </authorList>
    </citation>
    <scope>NUCLEOTIDE SEQUENCE [LARGE SCALE GENOMIC DNA]</scope>
    <source>
        <strain evidence="3">ATCC BAA-1260 / CGDNIH1</strain>
    </source>
</reference>
<dbReference type="InterPro" id="IPR011032">
    <property type="entry name" value="GroES-like_sf"/>
</dbReference>
<dbReference type="STRING" id="391165.GbCGDNIH1_1047"/>
<dbReference type="HOGENOM" id="CLU_026673_16_5_5"/>